<dbReference type="PANTHER" id="PTHR30007">
    <property type="entry name" value="PHP DOMAIN PROTEIN"/>
    <property type="match status" value="1"/>
</dbReference>
<evidence type="ECO:0000313" key="1">
    <source>
        <dbReference type="EMBL" id="MFD1048629.1"/>
    </source>
</evidence>
<organism evidence="1 2">
    <name type="scientific">Kibdelosporangium lantanae</name>
    <dbReference type="NCBI Taxonomy" id="1497396"/>
    <lineage>
        <taxon>Bacteria</taxon>
        <taxon>Bacillati</taxon>
        <taxon>Actinomycetota</taxon>
        <taxon>Actinomycetes</taxon>
        <taxon>Pseudonocardiales</taxon>
        <taxon>Pseudonocardiaceae</taxon>
        <taxon>Kibdelosporangium</taxon>
    </lineage>
</organism>
<dbReference type="EMBL" id="JBHTIS010001707">
    <property type="protein sequence ID" value="MFD1048629.1"/>
    <property type="molecule type" value="Genomic_DNA"/>
</dbReference>
<evidence type="ECO:0000313" key="2">
    <source>
        <dbReference type="Proteomes" id="UP001597045"/>
    </source>
</evidence>
<proteinExistence type="predicted"/>
<accession>A0ABW3MG79</accession>
<name>A0ABW3MG79_9PSEU</name>
<dbReference type="Proteomes" id="UP001597045">
    <property type="component" value="Unassembled WGS sequence"/>
</dbReference>
<reference evidence="2" key="1">
    <citation type="journal article" date="2019" name="Int. J. Syst. Evol. Microbiol.">
        <title>The Global Catalogue of Microorganisms (GCM) 10K type strain sequencing project: providing services to taxonomists for standard genome sequencing and annotation.</title>
        <authorList>
            <consortium name="The Broad Institute Genomics Platform"/>
            <consortium name="The Broad Institute Genome Sequencing Center for Infectious Disease"/>
            <person name="Wu L."/>
            <person name="Ma J."/>
        </authorList>
    </citation>
    <scope>NUCLEOTIDE SEQUENCE [LARGE SCALE GENOMIC DNA]</scope>
    <source>
        <strain evidence="2">JCM 31486</strain>
    </source>
</reference>
<dbReference type="PANTHER" id="PTHR30007:SF0">
    <property type="entry name" value="TRANSPOSASE"/>
    <property type="match status" value="1"/>
</dbReference>
<protein>
    <submittedName>
        <fullName evidence="1">IS5/IS1182 family transposase</fullName>
    </submittedName>
</protein>
<sequence>GGRLRLVWADGGYTGTLLTWARTRLGLIIEIVKRPATPHFTVLPRRWVVERTLAWITRHRRCVRDHERLRHHHEAMVRWAMIRTTSQRLTQRT</sequence>
<feature type="non-terminal residue" evidence="1">
    <location>
        <position position="1"/>
    </location>
</feature>
<comment type="caution">
    <text evidence="1">The sequence shown here is derived from an EMBL/GenBank/DDBJ whole genome shotgun (WGS) entry which is preliminary data.</text>
</comment>
<gene>
    <name evidence="1" type="ORF">ACFQ1S_25405</name>
</gene>
<keyword evidence="2" id="KW-1185">Reference proteome</keyword>